<keyword evidence="2" id="KW-1185">Reference proteome</keyword>
<gene>
    <name evidence="1" type="ORF">A2U01_0009508</name>
</gene>
<dbReference type="Proteomes" id="UP000265520">
    <property type="component" value="Unassembled WGS sequence"/>
</dbReference>
<reference evidence="1 2" key="1">
    <citation type="journal article" date="2018" name="Front. Plant Sci.">
        <title>Red Clover (Trifolium pratense) and Zigzag Clover (T. medium) - A Picture of Genomic Similarities and Differences.</title>
        <authorList>
            <person name="Dluhosova J."/>
            <person name="Istvanek J."/>
            <person name="Nedelnik J."/>
            <person name="Repkova J."/>
        </authorList>
    </citation>
    <scope>NUCLEOTIDE SEQUENCE [LARGE SCALE GENOMIC DNA]</scope>
    <source>
        <strain evidence="2">cv. 10/8</strain>
        <tissue evidence="1">Leaf</tissue>
    </source>
</reference>
<dbReference type="Gene3D" id="1.10.460.10">
    <property type="entry name" value="Topoisomerase I, domain 2"/>
    <property type="match status" value="1"/>
</dbReference>
<accession>A0A392MM98</accession>
<evidence type="ECO:0000313" key="2">
    <source>
        <dbReference type="Proteomes" id="UP000265520"/>
    </source>
</evidence>
<dbReference type="AlphaFoldDB" id="A0A392MM98"/>
<keyword evidence="1" id="KW-0413">Isomerase</keyword>
<sequence length="81" mass="9343">YKLWKPYLRAVMERDMKSVSEGTKSKAEVLDTSLQQMKACFLDVSCSLMKCEDQIELAARSRMQLGKLFDGVDFAKNQIWC</sequence>
<organism evidence="1 2">
    <name type="scientific">Trifolium medium</name>
    <dbReference type="NCBI Taxonomy" id="97028"/>
    <lineage>
        <taxon>Eukaryota</taxon>
        <taxon>Viridiplantae</taxon>
        <taxon>Streptophyta</taxon>
        <taxon>Embryophyta</taxon>
        <taxon>Tracheophyta</taxon>
        <taxon>Spermatophyta</taxon>
        <taxon>Magnoliopsida</taxon>
        <taxon>eudicotyledons</taxon>
        <taxon>Gunneridae</taxon>
        <taxon>Pentapetalae</taxon>
        <taxon>rosids</taxon>
        <taxon>fabids</taxon>
        <taxon>Fabales</taxon>
        <taxon>Fabaceae</taxon>
        <taxon>Papilionoideae</taxon>
        <taxon>50 kb inversion clade</taxon>
        <taxon>NPAAA clade</taxon>
        <taxon>Hologalegina</taxon>
        <taxon>IRL clade</taxon>
        <taxon>Trifolieae</taxon>
        <taxon>Trifolium</taxon>
    </lineage>
</organism>
<comment type="caution">
    <text evidence="1">The sequence shown here is derived from an EMBL/GenBank/DDBJ whole genome shotgun (WGS) entry which is preliminary data.</text>
</comment>
<feature type="non-terminal residue" evidence="1">
    <location>
        <position position="1"/>
    </location>
</feature>
<dbReference type="GO" id="GO:0016853">
    <property type="term" value="F:isomerase activity"/>
    <property type="evidence" value="ECO:0007669"/>
    <property type="project" value="UniProtKB-KW"/>
</dbReference>
<evidence type="ECO:0000313" key="1">
    <source>
        <dbReference type="EMBL" id="MCH88617.1"/>
    </source>
</evidence>
<proteinExistence type="predicted"/>
<protein>
    <submittedName>
        <fullName evidence="1">DNA topoisomerase 3-alpha-like</fullName>
    </submittedName>
</protein>
<dbReference type="EMBL" id="LXQA010014507">
    <property type="protein sequence ID" value="MCH88617.1"/>
    <property type="molecule type" value="Genomic_DNA"/>
</dbReference>
<dbReference type="InterPro" id="IPR013824">
    <property type="entry name" value="Topo_IA_cen_sub1"/>
</dbReference>
<name>A0A392MM98_9FABA</name>